<evidence type="ECO:0000259" key="2">
    <source>
        <dbReference type="Pfam" id="PF13568"/>
    </source>
</evidence>
<evidence type="ECO:0000256" key="1">
    <source>
        <dbReference type="SAM" id="Phobius"/>
    </source>
</evidence>
<proteinExistence type="predicted"/>
<keyword evidence="1" id="KW-0472">Membrane</keyword>
<dbReference type="Proteomes" id="UP000714420">
    <property type="component" value="Unassembled WGS sequence"/>
</dbReference>
<protein>
    <submittedName>
        <fullName evidence="3">PorT family protein</fullName>
    </submittedName>
</protein>
<name>A0ABX2ANY6_9BACT</name>
<dbReference type="RefSeq" id="WP_172275286.1">
    <property type="nucleotide sequence ID" value="NZ_CASGMU010000003.1"/>
</dbReference>
<keyword evidence="4" id="KW-1185">Reference proteome</keyword>
<reference evidence="3 4" key="1">
    <citation type="submission" date="2020-05" db="EMBL/GenBank/DDBJ databases">
        <title>Distinct polysaccharide utilization as determinants for interspecies competition between intestinal Prevotella spp.</title>
        <authorList>
            <person name="Galvez E.J.C."/>
            <person name="Iljazovic A."/>
            <person name="Strowig T."/>
        </authorList>
    </citation>
    <scope>NUCLEOTIDE SEQUENCE [LARGE SCALE GENOMIC DNA]</scope>
    <source>
        <strain evidence="3 4">PMUR</strain>
    </source>
</reference>
<dbReference type="EMBL" id="JABKKF010000004">
    <property type="protein sequence ID" value="NPD91947.1"/>
    <property type="molecule type" value="Genomic_DNA"/>
</dbReference>
<dbReference type="InterPro" id="IPR011250">
    <property type="entry name" value="OMP/PagP_B-barrel"/>
</dbReference>
<feature type="transmembrane region" description="Helical" evidence="1">
    <location>
        <begin position="52"/>
        <end position="74"/>
    </location>
</feature>
<accession>A0ABX2ANY6</accession>
<dbReference type="SUPFAM" id="SSF56925">
    <property type="entry name" value="OMPA-like"/>
    <property type="match status" value="1"/>
</dbReference>
<keyword evidence="1" id="KW-0812">Transmembrane</keyword>
<sequence length="422" mass="46942">MSMNGRWKDDIRRMMESHAAPLPDVSWHEVERALHDIDGRSRKPDVENRPVVWSRHIAAVAAVLLILIGIGVVMNDEISREVVVVKRAGVEKNTDETGGLLSHIRAVGDEIRSVDGTLESLPDDVDGRDARHKVETSEQIKSEHEVLAVKPVDVDTVGVEDVQDKDTEYAYSYNVFSKDDRYRSDRHKVVRNKDYSYKDSRLMAGLYMGNSVAGGTMSEMKGNDIVENDYYGGMGSNGIHDSNGSPVGQPVTEVRHHQPVRIGIGVGYRLTGRWSLESGIVYSILRSDIGMEGINHSSYSNQKLHYIGIPLEISYSIWRSKYINLYVSGGGMVEKMVSGKTHTRVSVFGRPDTYSTENVSISPLQLSVGGSLGAGLSLYRRIGLFVEPGVNYYLNNHSSVPTFYNDKPLSFSLSVGLRYDIR</sequence>
<gene>
    <name evidence="3" type="ORF">HPS56_06195</name>
</gene>
<dbReference type="Pfam" id="PF13568">
    <property type="entry name" value="OMP_b-brl_2"/>
    <property type="match status" value="1"/>
</dbReference>
<keyword evidence="1" id="KW-1133">Transmembrane helix</keyword>
<feature type="domain" description="Outer membrane protein beta-barrel" evidence="2">
    <location>
        <begin position="232"/>
        <end position="395"/>
    </location>
</feature>
<evidence type="ECO:0000313" key="4">
    <source>
        <dbReference type="Proteomes" id="UP000714420"/>
    </source>
</evidence>
<organism evidence="3 4">
    <name type="scientific">Xylanibacter muris</name>
    <dbReference type="NCBI Taxonomy" id="2736290"/>
    <lineage>
        <taxon>Bacteria</taxon>
        <taxon>Pseudomonadati</taxon>
        <taxon>Bacteroidota</taxon>
        <taxon>Bacteroidia</taxon>
        <taxon>Bacteroidales</taxon>
        <taxon>Prevotellaceae</taxon>
        <taxon>Xylanibacter</taxon>
    </lineage>
</organism>
<evidence type="ECO:0000313" key="3">
    <source>
        <dbReference type="EMBL" id="NPD91947.1"/>
    </source>
</evidence>
<comment type="caution">
    <text evidence="3">The sequence shown here is derived from an EMBL/GenBank/DDBJ whole genome shotgun (WGS) entry which is preliminary data.</text>
</comment>
<dbReference type="InterPro" id="IPR025665">
    <property type="entry name" value="Beta-barrel_OMP_2"/>
</dbReference>